<accession>A0A7C3ERJ7</accession>
<feature type="transmembrane region" description="Helical" evidence="1">
    <location>
        <begin position="156"/>
        <end position="178"/>
    </location>
</feature>
<sequence length="285" mass="32068">MATNQDQRGRMVRNLPGSLSQVKTIAKYEFINYLRTRRFFILLSITVAISILLTSVVAYYRPAGFMSSELGFYSSWWGLAVNYILILSAIFFGGDAISGEFQNKTGYFLIGNPISRTAIYAGKWIAALLASLTVFAVFTAFTIANGFYYFGINVPWQFGLSFLFSILYLVSIMGFTFFFSSIFKSSSMSILVTAILFLFAFNLIQTLVSNLVQMEPWFLITYGAQIIGNILNDPYPQNIVEIQIGPNRTFTSYNATVPEGIAIMAIYFAVTMILGLYIFKRKELT</sequence>
<dbReference type="Pfam" id="PF12679">
    <property type="entry name" value="ABC2_membrane_2"/>
    <property type="match status" value="1"/>
</dbReference>
<reference evidence="2" key="1">
    <citation type="journal article" date="2020" name="mSystems">
        <title>Genome- and Community-Level Interaction Insights into Carbon Utilization and Element Cycling Functions of Hydrothermarchaeota in Hydrothermal Sediment.</title>
        <authorList>
            <person name="Zhou Z."/>
            <person name="Liu Y."/>
            <person name="Xu W."/>
            <person name="Pan J."/>
            <person name="Luo Z.H."/>
            <person name="Li M."/>
        </authorList>
    </citation>
    <scope>NUCLEOTIDE SEQUENCE [LARGE SCALE GENOMIC DNA]</scope>
    <source>
        <strain evidence="2">SpSt-468</strain>
    </source>
</reference>
<feature type="transmembrane region" description="Helical" evidence="1">
    <location>
        <begin position="124"/>
        <end position="150"/>
    </location>
</feature>
<keyword evidence="1" id="KW-1133">Transmembrane helix</keyword>
<proteinExistence type="predicted"/>
<dbReference type="PANTHER" id="PTHR43471">
    <property type="entry name" value="ABC TRANSPORTER PERMEASE"/>
    <property type="match status" value="1"/>
</dbReference>
<gene>
    <name evidence="2" type="ORF">ENS19_02270</name>
</gene>
<feature type="transmembrane region" description="Helical" evidence="1">
    <location>
        <begin position="260"/>
        <end position="279"/>
    </location>
</feature>
<organism evidence="2">
    <name type="scientific">Candidatus Methanomethylicus mesodigestus</name>
    <dbReference type="NCBI Taxonomy" id="1867258"/>
    <lineage>
        <taxon>Archaea</taxon>
        <taxon>Thermoproteota</taxon>
        <taxon>Methanosuratincolia</taxon>
        <taxon>Candidatus Methanomethylicales</taxon>
        <taxon>Candidatus Methanomethylicaceae</taxon>
        <taxon>Candidatus Methanomethylicus</taxon>
    </lineage>
</organism>
<keyword evidence="1" id="KW-0812">Transmembrane</keyword>
<evidence type="ECO:0000256" key="1">
    <source>
        <dbReference type="SAM" id="Phobius"/>
    </source>
</evidence>
<dbReference type="GO" id="GO:0005886">
    <property type="term" value="C:plasma membrane"/>
    <property type="evidence" value="ECO:0007669"/>
    <property type="project" value="UniProtKB-SubCell"/>
</dbReference>
<dbReference type="GO" id="GO:0140359">
    <property type="term" value="F:ABC-type transporter activity"/>
    <property type="evidence" value="ECO:0007669"/>
    <property type="project" value="InterPro"/>
</dbReference>
<protein>
    <submittedName>
        <fullName evidence="2">ABC transporter permease</fullName>
    </submittedName>
</protein>
<feature type="transmembrane region" description="Helical" evidence="1">
    <location>
        <begin position="39"/>
        <end position="60"/>
    </location>
</feature>
<dbReference type="EMBL" id="DSTX01000002">
    <property type="protein sequence ID" value="HFK20084.1"/>
    <property type="molecule type" value="Genomic_DNA"/>
</dbReference>
<feature type="transmembrane region" description="Helical" evidence="1">
    <location>
        <begin position="190"/>
        <end position="208"/>
    </location>
</feature>
<keyword evidence="1" id="KW-0472">Membrane</keyword>
<dbReference type="AlphaFoldDB" id="A0A7C3ERJ7"/>
<evidence type="ECO:0000313" key="2">
    <source>
        <dbReference type="EMBL" id="HFK20084.1"/>
    </source>
</evidence>
<comment type="caution">
    <text evidence="2">The sequence shown here is derived from an EMBL/GenBank/DDBJ whole genome shotgun (WGS) entry which is preliminary data.</text>
</comment>
<feature type="transmembrane region" description="Helical" evidence="1">
    <location>
        <begin position="72"/>
        <end position="94"/>
    </location>
</feature>
<name>A0A7C3ERJ7_9CREN</name>